<dbReference type="InterPro" id="IPR050834">
    <property type="entry name" value="Glycosyltransf_2"/>
</dbReference>
<name>A0A5D0QUH8_9FLAO</name>
<dbReference type="PANTHER" id="PTHR43685:SF2">
    <property type="entry name" value="GLYCOSYLTRANSFERASE 2-LIKE DOMAIN-CONTAINING PROTEIN"/>
    <property type="match status" value="1"/>
</dbReference>
<dbReference type="Pfam" id="PF00535">
    <property type="entry name" value="Glycos_transf_2"/>
    <property type="match status" value="1"/>
</dbReference>
<dbReference type="OrthoDB" id="597270at2"/>
<evidence type="ECO:0000259" key="1">
    <source>
        <dbReference type="Pfam" id="PF00535"/>
    </source>
</evidence>
<keyword evidence="3" id="KW-1185">Reference proteome</keyword>
<dbReference type="GO" id="GO:0016740">
    <property type="term" value="F:transferase activity"/>
    <property type="evidence" value="ECO:0007669"/>
    <property type="project" value="UniProtKB-KW"/>
</dbReference>
<keyword evidence="2" id="KW-0808">Transferase</keyword>
<dbReference type="PANTHER" id="PTHR43685">
    <property type="entry name" value="GLYCOSYLTRANSFERASE"/>
    <property type="match status" value="1"/>
</dbReference>
<accession>A0A5D0QUH8</accession>
<protein>
    <submittedName>
        <fullName evidence="2">Glycosyltransferase family 2 protein</fullName>
    </submittedName>
</protein>
<organism evidence="2 3">
    <name type="scientific">Bizionia algoritergicola</name>
    <dbReference type="NCBI Taxonomy" id="291187"/>
    <lineage>
        <taxon>Bacteria</taxon>
        <taxon>Pseudomonadati</taxon>
        <taxon>Bacteroidota</taxon>
        <taxon>Flavobacteriia</taxon>
        <taxon>Flavobacteriales</taxon>
        <taxon>Flavobacteriaceae</taxon>
        <taxon>Bizionia</taxon>
    </lineage>
</organism>
<comment type="caution">
    <text evidence="2">The sequence shown here is derived from an EMBL/GenBank/DDBJ whole genome shotgun (WGS) entry which is preliminary data.</text>
</comment>
<dbReference type="InterPro" id="IPR001173">
    <property type="entry name" value="Glyco_trans_2-like"/>
</dbReference>
<dbReference type="SUPFAM" id="SSF53448">
    <property type="entry name" value="Nucleotide-diphospho-sugar transferases"/>
    <property type="match status" value="1"/>
</dbReference>
<reference evidence="2 3" key="1">
    <citation type="submission" date="2019-08" db="EMBL/GenBank/DDBJ databases">
        <title>Genomes of Antarctic Bizionia species.</title>
        <authorList>
            <person name="Bowman J.P."/>
        </authorList>
    </citation>
    <scope>NUCLEOTIDE SEQUENCE [LARGE SCALE GENOMIC DNA]</scope>
    <source>
        <strain evidence="2 3">APA-1</strain>
    </source>
</reference>
<gene>
    <name evidence="2" type="ORF">ES675_09445</name>
</gene>
<proteinExistence type="predicted"/>
<dbReference type="AlphaFoldDB" id="A0A5D0QUH8"/>
<feature type="domain" description="Glycosyltransferase 2-like" evidence="1">
    <location>
        <begin position="15"/>
        <end position="138"/>
    </location>
</feature>
<sequence>MKLNNLTTSSNPLFSIIIPLYNKANFVKSTIDQVLNQHFQNFEIIVINDGSTDASLEVVQNIKNDKISIFTTKNQGVSAARNFGVSKARTDYMVFLDADDSWLPNHLENLKNLLDGFPDCGLYCTGYAKKIKSHVYPASFNKVPDDVNWRGIIPDYFESSITNAIAWTSASMVPKSVLLELNGFDERITFGAGEDTDLWIRIALRYPVAFNNDVTAIHNLHAENRISNTKTDLRNFIDLDKYDSFTKNQPTLKTYLDINRFSIGIKYRLNGQHVLAESYFQKIDPYSLNSKQRMLIKKNQQTLIVLKYLQKNLRKWRINLSPFK</sequence>
<dbReference type="CDD" id="cd00761">
    <property type="entry name" value="Glyco_tranf_GTA_type"/>
    <property type="match status" value="1"/>
</dbReference>
<dbReference type="EMBL" id="VSKL01000003">
    <property type="protein sequence ID" value="TYB72762.1"/>
    <property type="molecule type" value="Genomic_DNA"/>
</dbReference>
<evidence type="ECO:0000313" key="2">
    <source>
        <dbReference type="EMBL" id="TYB72762.1"/>
    </source>
</evidence>
<dbReference type="Proteomes" id="UP000324358">
    <property type="component" value="Unassembled WGS sequence"/>
</dbReference>
<dbReference type="Gene3D" id="3.90.550.10">
    <property type="entry name" value="Spore Coat Polysaccharide Biosynthesis Protein SpsA, Chain A"/>
    <property type="match status" value="1"/>
</dbReference>
<dbReference type="InterPro" id="IPR029044">
    <property type="entry name" value="Nucleotide-diphossugar_trans"/>
</dbReference>
<evidence type="ECO:0000313" key="3">
    <source>
        <dbReference type="Proteomes" id="UP000324358"/>
    </source>
</evidence>